<name>A0ABU7CHQ6_9TELE</name>
<evidence type="ECO:0000313" key="3">
    <source>
        <dbReference type="Proteomes" id="UP001345963"/>
    </source>
</evidence>
<comment type="caution">
    <text evidence="2">The sequence shown here is derived from an EMBL/GenBank/DDBJ whole genome shotgun (WGS) entry which is preliminary data.</text>
</comment>
<accession>A0ABU7CHQ6</accession>
<gene>
    <name evidence="2" type="ORF">ATANTOWER_019442</name>
</gene>
<evidence type="ECO:0000256" key="1">
    <source>
        <dbReference type="SAM" id="MobiDB-lite"/>
    </source>
</evidence>
<evidence type="ECO:0000313" key="2">
    <source>
        <dbReference type="EMBL" id="MED6262443.1"/>
    </source>
</evidence>
<dbReference type="Proteomes" id="UP001345963">
    <property type="component" value="Unassembled WGS sequence"/>
</dbReference>
<reference evidence="2 3" key="1">
    <citation type="submission" date="2021-07" db="EMBL/GenBank/DDBJ databases">
        <authorList>
            <person name="Palmer J.M."/>
        </authorList>
    </citation>
    <scope>NUCLEOTIDE SEQUENCE [LARGE SCALE GENOMIC DNA]</scope>
    <source>
        <strain evidence="2 3">AT_MEX2019</strain>
        <tissue evidence="2">Muscle</tissue>
    </source>
</reference>
<sequence>MPTFISSGHRARDTDTHRTDNYANTHAPRGNLKKPINTTVMFIGCGRNPQYPERTHACTGRTCKLHAERSFLLQGYNATNMQPLLHQLGLNNLLPAEMYSSMQ</sequence>
<proteinExistence type="predicted"/>
<protein>
    <submittedName>
        <fullName evidence="2">Uncharacterized protein</fullName>
    </submittedName>
</protein>
<organism evidence="2 3">
    <name type="scientific">Ataeniobius toweri</name>
    <dbReference type="NCBI Taxonomy" id="208326"/>
    <lineage>
        <taxon>Eukaryota</taxon>
        <taxon>Metazoa</taxon>
        <taxon>Chordata</taxon>
        <taxon>Craniata</taxon>
        <taxon>Vertebrata</taxon>
        <taxon>Euteleostomi</taxon>
        <taxon>Actinopterygii</taxon>
        <taxon>Neopterygii</taxon>
        <taxon>Teleostei</taxon>
        <taxon>Neoteleostei</taxon>
        <taxon>Acanthomorphata</taxon>
        <taxon>Ovalentaria</taxon>
        <taxon>Atherinomorphae</taxon>
        <taxon>Cyprinodontiformes</taxon>
        <taxon>Goodeidae</taxon>
        <taxon>Ataeniobius</taxon>
    </lineage>
</organism>
<dbReference type="EMBL" id="JAHUTI010092584">
    <property type="protein sequence ID" value="MED6262443.1"/>
    <property type="molecule type" value="Genomic_DNA"/>
</dbReference>
<feature type="region of interest" description="Disordered" evidence="1">
    <location>
        <begin position="1"/>
        <end position="31"/>
    </location>
</feature>
<keyword evidence="3" id="KW-1185">Reference proteome</keyword>
<feature type="compositionally biased region" description="Basic and acidic residues" evidence="1">
    <location>
        <begin position="10"/>
        <end position="20"/>
    </location>
</feature>